<keyword evidence="2" id="KW-1185">Reference proteome</keyword>
<dbReference type="PANTHER" id="PTHR30348:SF4">
    <property type="entry name" value="DUF72 DOMAIN-CONTAINING PROTEIN"/>
    <property type="match status" value="1"/>
</dbReference>
<dbReference type="InterPro" id="IPR002763">
    <property type="entry name" value="DUF72"/>
</dbReference>
<reference evidence="1 2" key="1">
    <citation type="submission" date="2019-03" db="EMBL/GenBank/DDBJ databases">
        <title>Genomic Encyclopedia of Type Strains, Phase IV (KMG-IV): sequencing the most valuable type-strain genomes for metagenomic binning, comparative biology and taxonomic classification.</title>
        <authorList>
            <person name="Goeker M."/>
        </authorList>
    </citation>
    <scope>NUCLEOTIDE SEQUENCE [LARGE SCALE GENOMIC DNA]</scope>
    <source>
        <strain evidence="1 2">DSM 12121</strain>
    </source>
</reference>
<gene>
    <name evidence="1" type="ORF">C7389_1289</name>
</gene>
<dbReference type="Gene3D" id="3.20.20.410">
    <property type="entry name" value="Protein of unknown function UPF0759"/>
    <property type="match status" value="1"/>
</dbReference>
<evidence type="ECO:0000313" key="1">
    <source>
        <dbReference type="EMBL" id="TDN46015.1"/>
    </source>
</evidence>
<dbReference type="SUPFAM" id="SSF117396">
    <property type="entry name" value="TM1631-like"/>
    <property type="match status" value="1"/>
</dbReference>
<dbReference type="Pfam" id="PF01904">
    <property type="entry name" value="DUF72"/>
    <property type="match status" value="1"/>
</dbReference>
<dbReference type="InterPro" id="IPR036520">
    <property type="entry name" value="UPF0759_sf"/>
</dbReference>
<accession>A0A4R6DM66</accession>
<sequence>MQEQLFPADAEQPLELVEAAAFDPALGALAASLPTRLRFGTSSWHYPGWSGLVWRRDYPRETLSRHGLAAYARHPLLRTVGVDRTFYRPLSAAQFAAMAEQVPDDFRFVVKAPNRVTDALLRDDVGRGRQPNPDFLSADCALRDFVEPALAGLGSKLGALVFQISPLPAQWLARTEALVGRLHSMLAALPDPRPDAPDGVLAVEVRDPQWLTPGFIRALKDGGATYCMGVHAKMPPLVEQLPILRALWPGPLVCRWNFNPRHGAFGYEEARRLYLPYDRLVDEDLATRSALARVIAGTVGAGQNAFVTLSNKSEGCAPLSVAALARAVVELRR</sequence>
<dbReference type="Proteomes" id="UP000295129">
    <property type="component" value="Unassembled WGS sequence"/>
</dbReference>
<proteinExistence type="predicted"/>
<dbReference type="AlphaFoldDB" id="A0A4R6DM66"/>
<comment type="caution">
    <text evidence="1">The sequence shown here is derived from an EMBL/GenBank/DDBJ whole genome shotgun (WGS) entry which is preliminary data.</text>
</comment>
<dbReference type="EMBL" id="SNVV01000028">
    <property type="protein sequence ID" value="TDN46015.1"/>
    <property type="molecule type" value="Genomic_DNA"/>
</dbReference>
<dbReference type="PANTHER" id="PTHR30348">
    <property type="entry name" value="UNCHARACTERIZED PROTEIN YECE"/>
    <property type="match status" value="1"/>
</dbReference>
<name>A0A4R6DM66_9RHOO</name>
<organism evidence="1 2">
    <name type="scientific">Azoarcus indigens</name>
    <dbReference type="NCBI Taxonomy" id="29545"/>
    <lineage>
        <taxon>Bacteria</taxon>
        <taxon>Pseudomonadati</taxon>
        <taxon>Pseudomonadota</taxon>
        <taxon>Betaproteobacteria</taxon>
        <taxon>Rhodocyclales</taxon>
        <taxon>Zoogloeaceae</taxon>
        <taxon>Azoarcus</taxon>
    </lineage>
</organism>
<dbReference type="OrthoDB" id="9780310at2"/>
<evidence type="ECO:0000313" key="2">
    <source>
        <dbReference type="Proteomes" id="UP000295129"/>
    </source>
</evidence>
<protein>
    <submittedName>
        <fullName evidence="1">Uncharacterized protein DUF72</fullName>
    </submittedName>
</protein>